<dbReference type="PROSITE" id="PS50192">
    <property type="entry name" value="T_SNARE"/>
    <property type="match status" value="1"/>
</dbReference>
<dbReference type="SMART" id="SM00397">
    <property type="entry name" value="t_SNARE"/>
    <property type="match status" value="1"/>
</dbReference>
<gene>
    <name evidence="3" type="ORF">FOA43_003032</name>
</gene>
<dbReference type="KEGG" id="bnn:FOA43_003032"/>
<evidence type="ECO:0000313" key="4">
    <source>
        <dbReference type="Proteomes" id="UP000662931"/>
    </source>
</evidence>
<dbReference type="GeneID" id="62196433"/>
<dbReference type="SUPFAM" id="SSF58038">
    <property type="entry name" value="SNARE fusion complex"/>
    <property type="match status" value="1"/>
</dbReference>
<dbReference type="GO" id="GO:0035091">
    <property type="term" value="F:phosphatidylinositol binding"/>
    <property type="evidence" value="ECO:0007669"/>
    <property type="project" value="InterPro"/>
</dbReference>
<feature type="domain" description="T-SNARE coiled-coil homology" evidence="1">
    <location>
        <begin position="269"/>
        <end position="331"/>
    </location>
</feature>
<dbReference type="InterPro" id="IPR001683">
    <property type="entry name" value="PX_dom"/>
</dbReference>
<evidence type="ECO:0000259" key="1">
    <source>
        <dbReference type="PROSITE" id="PS50192"/>
    </source>
</evidence>
<dbReference type="Proteomes" id="UP000662931">
    <property type="component" value="Chromosome 3"/>
</dbReference>
<dbReference type="OrthoDB" id="428895at2759"/>
<sequence length="332" mass="38654">MITVNISSATKAEDHYAYNIVVTVTKASGNIFFKASRRYSDFDRLRKSIEEQTKKKLPYNLPSKLSNLFKRTSNAIDRRRIELSEFSRQLLNDSKYQTNISVLEFFNIPKTTFMKLDNEVSEKRQDRVMNLDGNGTIESSGKWIESLKDVKSVLQNVRTKMYTSNANIVDIKSLLKICQHRVVSLETYLKSDTEIGAGEYDRRRDMLRNIRLEYEELDSSATSFISQRPLDETIKEKGSIFRSHRTLGQPRETEVTKSLDNKQLYQGQQIQMVKQDEQLERLHGTIQRQKQLGMAIHEELDVQNEILKDLNHQVDKSSDKMQHARRNIAKII</sequence>
<dbReference type="InterPro" id="IPR036871">
    <property type="entry name" value="PX_dom_sf"/>
</dbReference>
<name>A0A875S449_EENNA</name>
<reference evidence="3" key="1">
    <citation type="submission" date="2020-10" db="EMBL/GenBank/DDBJ databases">
        <authorList>
            <person name="Roach M.J.R."/>
        </authorList>
    </citation>
    <scope>NUCLEOTIDE SEQUENCE</scope>
    <source>
        <strain evidence="3">CBS 1945</strain>
    </source>
</reference>
<dbReference type="PROSITE" id="PS50195">
    <property type="entry name" value="PX"/>
    <property type="match status" value="1"/>
</dbReference>
<accession>A0A875S449</accession>
<dbReference type="RefSeq" id="XP_038779238.1">
    <property type="nucleotide sequence ID" value="XM_038923310.1"/>
</dbReference>
<dbReference type="Gene3D" id="3.30.1520.10">
    <property type="entry name" value="Phox-like domain"/>
    <property type="match status" value="1"/>
</dbReference>
<proteinExistence type="predicted"/>
<dbReference type="Gene3D" id="1.20.5.110">
    <property type="match status" value="1"/>
</dbReference>
<dbReference type="EMBL" id="CP064814">
    <property type="protein sequence ID" value="QPG75673.1"/>
    <property type="molecule type" value="Genomic_DNA"/>
</dbReference>
<dbReference type="SUPFAM" id="SSF64268">
    <property type="entry name" value="PX domain"/>
    <property type="match status" value="1"/>
</dbReference>
<dbReference type="SMART" id="SM00312">
    <property type="entry name" value="PX"/>
    <property type="match status" value="1"/>
</dbReference>
<keyword evidence="4" id="KW-1185">Reference proteome</keyword>
<dbReference type="InterPro" id="IPR000727">
    <property type="entry name" value="T_SNARE_dom"/>
</dbReference>
<feature type="domain" description="PX" evidence="2">
    <location>
        <begin position="1"/>
        <end position="113"/>
    </location>
</feature>
<dbReference type="Pfam" id="PF00787">
    <property type="entry name" value="PX"/>
    <property type="match status" value="1"/>
</dbReference>
<protein>
    <submittedName>
        <fullName evidence="3">Uncharacterized protein</fullName>
    </submittedName>
</protein>
<dbReference type="CDD" id="cd15858">
    <property type="entry name" value="SNARE_VAM7"/>
    <property type="match status" value="1"/>
</dbReference>
<organism evidence="3 4">
    <name type="scientific">Eeniella nana</name>
    <name type="common">Yeast</name>
    <name type="synonym">Brettanomyces nanus</name>
    <dbReference type="NCBI Taxonomy" id="13502"/>
    <lineage>
        <taxon>Eukaryota</taxon>
        <taxon>Fungi</taxon>
        <taxon>Dikarya</taxon>
        <taxon>Ascomycota</taxon>
        <taxon>Saccharomycotina</taxon>
        <taxon>Pichiomycetes</taxon>
        <taxon>Pichiales</taxon>
        <taxon>Pichiaceae</taxon>
        <taxon>Brettanomyces</taxon>
    </lineage>
</organism>
<evidence type="ECO:0000313" key="3">
    <source>
        <dbReference type="EMBL" id="QPG75673.1"/>
    </source>
</evidence>
<evidence type="ECO:0000259" key="2">
    <source>
        <dbReference type="PROSITE" id="PS50195"/>
    </source>
</evidence>
<dbReference type="AlphaFoldDB" id="A0A875S449"/>